<gene>
    <name evidence="2" type="ORF">PHATRDRAFT_42431</name>
</gene>
<reference evidence="3" key="2">
    <citation type="submission" date="2008-08" db="EMBL/GenBank/DDBJ databases">
        <authorList>
            <consortium name="Diatom Consortium"/>
            <person name="Grigoriev I."/>
            <person name="Grimwood J."/>
            <person name="Kuo A."/>
            <person name="Otillar R.P."/>
            <person name="Salamov A."/>
            <person name="Detter J.C."/>
            <person name="Lindquist E."/>
            <person name="Shapiro H."/>
            <person name="Lucas S."/>
            <person name="Glavina del Rio T."/>
            <person name="Pitluck S."/>
            <person name="Rokhsar D."/>
            <person name="Bowler C."/>
        </authorList>
    </citation>
    <scope>GENOME REANNOTATION</scope>
    <source>
        <strain evidence="3">CCAP 1055/1</strain>
    </source>
</reference>
<dbReference type="OrthoDB" id="48830at2759"/>
<reference evidence="2 3" key="1">
    <citation type="journal article" date="2008" name="Nature">
        <title>The Phaeodactylum genome reveals the evolutionary history of diatom genomes.</title>
        <authorList>
            <person name="Bowler C."/>
            <person name="Allen A.E."/>
            <person name="Badger J.H."/>
            <person name="Grimwood J."/>
            <person name="Jabbari K."/>
            <person name="Kuo A."/>
            <person name="Maheswari U."/>
            <person name="Martens C."/>
            <person name="Maumus F."/>
            <person name="Otillar R.P."/>
            <person name="Rayko E."/>
            <person name="Salamov A."/>
            <person name="Vandepoele K."/>
            <person name="Beszteri B."/>
            <person name="Gruber A."/>
            <person name="Heijde M."/>
            <person name="Katinka M."/>
            <person name="Mock T."/>
            <person name="Valentin K."/>
            <person name="Verret F."/>
            <person name="Berges J.A."/>
            <person name="Brownlee C."/>
            <person name="Cadoret J.P."/>
            <person name="Chiovitti A."/>
            <person name="Choi C.J."/>
            <person name="Coesel S."/>
            <person name="De Martino A."/>
            <person name="Detter J.C."/>
            <person name="Durkin C."/>
            <person name="Falciatore A."/>
            <person name="Fournet J."/>
            <person name="Haruta M."/>
            <person name="Huysman M.J."/>
            <person name="Jenkins B.D."/>
            <person name="Jiroutova K."/>
            <person name="Jorgensen R.E."/>
            <person name="Joubert Y."/>
            <person name="Kaplan A."/>
            <person name="Kroger N."/>
            <person name="Kroth P.G."/>
            <person name="La Roche J."/>
            <person name="Lindquist E."/>
            <person name="Lommer M."/>
            <person name="Martin-Jezequel V."/>
            <person name="Lopez P.J."/>
            <person name="Lucas S."/>
            <person name="Mangogna M."/>
            <person name="McGinnis K."/>
            <person name="Medlin L.K."/>
            <person name="Montsant A."/>
            <person name="Oudot-Le Secq M.P."/>
            <person name="Napoli C."/>
            <person name="Obornik M."/>
            <person name="Parker M.S."/>
            <person name="Petit J.L."/>
            <person name="Porcel B.M."/>
            <person name="Poulsen N."/>
            <person name="Robison M."/>
            <person name="Rychlewski L."/>
            <person name="Rynearson T.A."/>
            <person name="Schmutz J."/>
            <person name="Shapiro H."/>
            <person name="Siaut M."/>
            <person name="Stanley M."/>
            <person name="Sussman M.R."/>
            <person name="Taylor A.R."/>
            <person name="Vardi A."/>
            <person name="von Dassow P."/>
            <person name="Vyverman W."/>
            <person name="Willis A."/>
            <person name="Wyrwicz L.S."/>
            <person name="Rokhsar D.S."/>
            <person name="Weissenbach J."/>
            <person name="Armbrust E.V."/>
            <person name="Green B.R."/>
            <person name="Van de Peer Y."/>
            <person name="Grigoriev I.V."/>
        </authorList>
    </citation>
    <scope>NUCLEOTIDE SEQUENCE [LARGE SCALE GENOMIC DNA]</scope>
    <source>
        <strain evidence="2 3">CCAP 1055/1</strain>
    </source>
</reference>
<protein>
    <submittedName>
        <fullName evidence="2">Uncharacterized protein</fullName>
    </submittedName>
</protein>
<evidence type="ECO:0000256" key="1">
    <source>
        <dbReference type="SAM" id="MobiDB-lite"/>
    </source>
</evidence>
<feature type="region of interest" description="Disordered" evidence="1">
    <location>
        <begin position="1"/>
        <end position="37"/>
    </location>
</feature>
<evidence type="ECO:0000313" key="2">
    <source>
        <dbReference type="EMBL" id="EEC51465.1"/>
    </source>
</evidence>
<dbReference type="PaxDb" id="2850-Phatr42431"/>
<sequence>MVHGGGHHHHSSGGGTNRGSSSISQQHRQDQHRSHSTHHYASRYQSSWFGGGSPWMHNSSFGNYYNQRSDGHGRDPTYYSSTDSIPLDYRHRTNTSSEACNRCCTALCTICCACCACMACCAALPATVETPSRTNIRGLPYEQVSGPRRTTRSPFCPGGMFSILAFFLLLGVSVVDRSWTLNAGETRRIHKRLLNDRIHVTSSEELDVTMYSIPGSCPPLTGPVGNLEDTETLNLAKDDYQYDYFFLNSGSTIQLDVHQISGSSYVYILQGSDLLQALESDSYQNRDDFGSASLRKQFVTASGKYASASLAHTAQQSDDYILLYDNASGTGGKLTVHYNLTMTNYDLDGYKPICISHDCAVPLGRKSCILLRANAQHVSTPKVVSVRVLGHRNWIWLVIYSSIPFLVGLLCWGGHRHLPYGSKNGFQPVEEQDYPQRIPPSAAPGWSESAPVQAEAFATAPTEDFDESGQYYNQETIPIIPAENIIAMPVPSDRK</sequence>
<dbReference type="KEGG" id="pti:PHATRDRAFT_42431"/>
<dbReference type="HOGENOM" id="CLU_827590_0_0_1"/>
<proteinExistence type="predicted"/>
<dbReference type="InParanoid" id="B7FR96"/>
<keyword evidence="3" id="KW-1185">Reference proteome</keyword>
<dbReference type="EMBL" id="CM000605">
    <property type="protein sequence ID" value="EEC51465.1"/>
    <property type="molecule type" value="Genomic_DNA"/>
</dbReference>
<dbReference type="RefSeq" id="XP_002177002.1">
    <property type="nucleotide sequence ID" value="XM_002176966.1"/>
</dbReference>
<feature type="compositionally biased region" description="Basic residues" evidence="1">
    <location>
        <begin position="1"/>
        <end position="11"/>
    </location>
</feature>
<accession>B7FR96</accession>
<organism evidence="2 3">
    <name type="scientific">Phaeodactylum tricornutum (strain CCAP 1055/1)</name>
    <dbReference type="NCBI Taxonomy" id="556484"/>
    <lineage>
        <taxon>Eukaryota</taxon>
        <taxon>Sar</taxon>
        <taxon>Stramenopiles</taxon>
        <taxon>Ochrophyta</taxon>
        <taxon>Bacillariophyta</taxon>
        <taxon>Bacillariophyceae</taxon>
        <taxon>Bacillariophycidae</taxon>
        <taxon>Naviculales</taxon>
        <taxon>Phaeodactylaceae</taxon>
        <taxon>Phaeodactylum</taxon>
    </lineage>
</organism>
<dbReference type="Proteomes" id="UP000000759">
    <property type="component" value="Chromosome 1"/>
</dbReference>
<dbReference type="GeneID" id="7196640"/>
<dbReference type="AlphaFoldDB" id="B7FR96"/>
<evidence type="ECO:0000313" key="3">
    <source>
        <dbReference type="Proteomes" id="UP000000759"/>
    </source>
</evidence>
<name>B7FR96_PHATC</name>